<feature type="compositionally biased region" description="Basic and acidic residues" evidence="1">
    <location>
        <begin position="1"/>
        <end position="10"/>
    </location>
</feature>
<evidence type="ECO:0000313" key="3">
    <source>
        <dbReference type="Proteomes" id="UP000053593"/>
    </source>
</evidence>
<dbReference type="AlphaFoldDB" id="A0A0D0BJS8"/>
<sequence length="190" mass="21765">MIRTPTEEISRAVTKSSENKTHKVANADENSNWRNRNRVRFEDIGFDEGEIPENPFMNVKDVSELPMKGTTDKGNVKDVPEIEVHNESQNQDPLYNFRAPVQKSGKVNDLVDKILESELLIKAIDLLSVSKPIREELKFRVTQQRVAPGKQPKPTQVRSQFEEVEVQNNTIDIQSLPSRLQIMERSSQLL</sequence>
<accession>A0A0D0BJS8</accession>
<evidence type="ECO:0000256" key="1">
    <source>
        <dbReference type="SAM" id="MobiDB-lite"/>
    </source>
</evidence>
<reference evidence="2 3" key="1">
    <citation type="submission" date="2014-04" db="EMBL/GenBank/DDBJ databases">
        <title>Evolutionary Origins and Diversification of the Mycorrhizal Mutualists.</title>
        <authorList>
            <consortium name="DOE Joint Genome Institute"/>
            <consortium name="Mycorrhizal Genomics Consortium"/>
            <person name="Kohler A."/>
            <person name="Kuo A."/>
            <person name="Nagy L.G."/>
            <person name="Floudas D."/>
            <person name="Copeland A."/>
            <person name="Barry K.W."/>
            <person name="Cichocki N."/>
            <person name="Veneault-Fourrey C."/>
            <person name="LaButti K."/>
            <person name="Lindquist E.A."/>
            <person name="Lipzen A."/>
            <person name="Lundell T."/>
            <person name="Morin E."/>
            <person name="Murat C."/>
            <person name="Riley R."/>
            <person name="Ohm R."/>
            <person name="Sun H."/>
            <person name="Tunlid A."/>
            <person name="Henrissat B."/>
            <person name="Grigoriev I.V."/>
            <person name="Hibbett D.S."/>
            <person name="Martin F."/>
        </authorList>
    </citation>
    <scope>NUCLEOTIDE SEQUENCE [LARGE SCALE GENOMIC DNA]</scope>
    <source>
        <strain evidence="2 3">FD-317 M1</strain>
    </source>
</reference>
<dbReference type="OrthoDB" id="10655577at2759"/>
<proteinExistence type="predicted"/>
<feature type="region of interest" description="Disordered" evidence="1">
    <location>
        <begin position="1"/>
        <end position="34"/>
    </location>
</feature>
<name>A0A0D0BJS8_9AGAR</name>
<feature type="region of interest" description="Disordered" evidence="1">
    <location>
        <begin position="52"/>
        <end position="75"/>
    </location>
</feature>
<dbReference type="EMBL" id="KN835017">
    <property type="protein sequence ID" value="KIK49774.1"/>
    <property type="molecule type" value="Genomic_DNA"/>
</dbReference>
<keyword evidence="3" id="KW-1185">Reference proteome</keyword>
<organism evidence="2 3">
    <name type="scientific">Collybiopsis luxurians FD-317 M1</name>
    <dbReference type="NCBI Taxonomy" id="944289"/>
    <lineage>
        <taxon>Eukaryota</taxon>
        <taxon>Fungi</taxon>
        <taxon>Dikarya</taxon>
        <taxon>Basidiomycota</taxon>
        <taxon>Agaricomycotina</taxon>
        <taxon>Agaricomycetes</taxon>
        <taxon>Agaricomycetidae</taxon>
        <taxon>Agaricales</taxon>
        <taxon>Marasmiineae</taxon>
        <taxon>Omphalotaceae</taxon>
        <taxon>Collybiopsis</taxon>
        <taxon>Collybiopsis luxurians</taxon>
    </lineage>
</organism>
<evidence type="ECO:0000313" key="2">
    <source>
        <dbReference type="EMBL" id="KIK49774.1"/>
    </source>
</evidence>
<gene>
    <name evidence="2" type="ORF">GYMLUDRAFT_65536</name>
</gene>
<protein>
    <submittedName>
        <fullName evidence="2">Uncharacterized protein</fullName>
    </submittedName>
</protein>
<dbReference type="HOGENOM" id="CLU_1428146_0_0_1"/>
<dbReference type="Proteomes" id="UP000053593">
    <property type="component" value="Unassembled WGS sequence"/>
</dbReference>